<gene>
    <name evidence="11" type="ORF">CDAUBV1_LOCUS4141</name>
</gene>
<evidence type="ECO:0000256" key="2">
    <source>
        <dbReference type="ARBA" id="ARBA00008135"/>
    </source>
</evidence>
<keyword evidence="5" id="KW-0809">Transit peptide</keyword>
<evidence type="ECO:0000256" key="1">
    <source>
        <dbReference type="ARBA" id="ARBA00004434"/>
    </source>
</evidence>
<dbReference type="GO" id="GO:0005743">
    <property type="term" value="C:mitochondrial inner membrane"/>
    <property type="evidence" value="ECO:0007669"/>
    <property type="project" value="UniProtKB-SubCell"/>
</dbReference>
<accession>A0AAV2T5E7</accession>
<evidence type="ECO:0000256" key="9">
    <source>
        <dbReference type="ARBA" id="ARBA00023136"/>
    </source>
</evidence>
<dbReference type="GO" id="GO:0006123">
    <property type="term" value="P:mitochondrial electron transport, cytochrome c to oxygen"/>
    <property type="evidence" value="ECO:0007669"/>
    <property type="project" value="InterPro"/>
</dbReference>
<dbReference type="Pfam" id="PF02936">
    <property type="entry name" value="COX4"/>
    <property type="match status" value="1"/>
</dbReference>
<dbReference type="EMBL" id="CAXLJL010000101">
    <property type="protein sequence ID" value="CAL5131625.1"/>
    <property type="molecule type" value="Genomic_DNA"/>
</dbReference>
<keyword evidence="4" id="KW-0999">Mitochondrion inner membrane</keyword>
<proteinExistence type="inferred from homology"/>
<reference evidence="11" key="1">
    <citation type="submission" date="2024-06" db="EMBL/GenBank/DDBJ databases">
        <authorList>
            <person name="Liu X."/>
            <person name="Lenzi L."/>
            <person name="Haldenby T S."/>
            <person name="Uol C."/>
        </authorList>
    </citation>
    <scope>NUCLEOTIDE SEQUENCE</scope>
</reference>
<sequence>MNAVGGVLRRGGSVVCFNSVRRVTSVLTPLEKKYYPHIGNREIVGYGRNGTPMYLDDISYPYPGIRFRSHSDEIEALQKKEQGPWEALSIGEIKTLYRHSFRQTLAEVVAPRGHWKLGVGWGFMLISAGALFFLYVRLILVTPPKNVLELPEYKEAVKYKEVFGRGGSIRETLRFDLKEEKWRD</sequence>
<dbReference type="GO" id="GO:0045277">
    <property type="term" value="C:respiratory chain complex IV"/>
    <property type="evidence" value="ECO:0007669"/>
    <property type="project" value="InterPro"/>
</dbReference>
<comment type="similarity">
    <text evidence="2">Belongs to the cytochrome c oxidase IV family.</text>
</comment>
<dbReference type="GO" id="GO:0016491">
    <property type="term" value="F:oxidoreductase activity"/>
    <property type="evidence" value="ECO:0007669"/>
    <property type="project" value="UniProtKB-KW"/>
</dbReference>
<evidence type="ECO:0000256" key="7">
    <source>
        <dbReference type="ARBA" id="ARBA00023002"/>
    </source>
</evidence>
<dbReference type="InterPro" id="IPR036639">
    <property type="entry name" value="Cyt_c_oxidase_su4_sf"/>
</dbReference>
<dbReference type="Gene3D" id="1.10.442.10">
    <property type="entry name" value="Cytochrome c oxidase subunit IV"/>
    <property type="match status" value="1"/>
</dbReference>
<dbReference type="SUPFAM" id="SSF81406">
    <property type="entry name" value="Mitochondrial cytochrome c oxidase subunit IV"/>
    <property type="match status" value="1"/>
</dbReference>
<evidence type="ECO:0000256" key="3">
    <source>
        <dbReference type="ARBA" id="ARBA00022692"/>
    </source>
</evidence>
<evidence type="ECO:0000256" key="10">
    <source>
        <dbReference type="SAM" id="Phobius"/>
    </source>
</evidence>
<evidence type="ECO:0000256" key="4">
    <source>
        <dbReference type="ARBA" id="ARBA00022792"/>
    </source>
</evidence>
<evidence type="ECO:0000256" key="6">
    <source>
        <dbReference type="ARBA" id="ARBA00022989"/>
    </source>
</evidence>
<dbReference type="Proteomes" id="UP001497525">
    <property type="component" value="Unassembled WGS sequence"/>
</dbReference>
<dbReference type="AlphaFoldDB" id="A0AAV2T5E7"/>
<evidence type="ECO:0000256" key="5">
    <source>
        <dbReference type="ARBA" id="ARBA00022946"/>
    </source>
</evidence>
<name>A0AAV2T5E7_CALDB</name>
<dbReference type="CDD" id="cd00922">
    <property type="entry name" value="Cyt_c_Oxidase_IV"/>
    <property type="match status" value="1"/>
</dbReference>
<keyword evidence="8" id="KW-0496">Mitochondrion</keyword>
<dbReference type="PANTHER" id="PTHR10707">
    <property type="entry name" value="CYTOCHROME C OXIDASE SUBUNIT IV"/>
    <property type="match status" value="1"/>
</dbReference>
<keyword evidence="3 10" id="KW-0812">Transmembrane</keyword>
<evidence type="ECO:0008006" key="13">
    <source>
        <dbReference type="Google" id="ProtNLM"/>
    </source>
</evidence>
<keyword evidence="7" id="KW-0560">Oxidoreductase</keyword>
<evidence type="ECO:0000313" key="11">
    <source>
        <dbReference type="EMBL" id="CAL5131625.1"/>
    </source>
</evidence>
<dbReference type="InterPro" id="IPR004203">
    <property type="entry name" value="Cyt_c_oxidase_su4_fam"/>
</dbReference>
<evidence type="ECO:0000313" key="12">
    <source>
        <dbReference type="Proteomes" id="UP001497525"/>
    </source>
</evidence>
<keyword evidence="6 10" id="KW-1133">Transmembrane helix</keyword>
<comment type="subcellular location">
    <subcellularLocation>
        <location evidence="1">Mitochondrion inner membrane</location>
        <topology evidence="1">Single-pass membrane protein</topology>
    </subcellularLocation>
</comment>
<protein>
    <recommendedName>
        <fullName evidence="13">Cytochrome c oxidase subunit 4</fullName>
    </recommendedName>
</protein>
<evidence type="ECO:0000256" key="8">
    <source>
        <dbReference type="ARBA" id="ARBA00023128"/>
    </source>
</evidence>
<feature type="transmembrane region" description="Helical" evidence="10">
    <location>
        <begin position="119"/>
        <end position="140"/>
    </location>
</feature>
<comment type="caution">
    <text evidence="11">The sequence shown here is derived from an EMBL/GenBank/DDBJ whole genome shotgun (WGS) entry which is preliminary data.</text>
</comment>
<keyword evidence="9 10" id="KW-0472">Membrane</keyword>
<dbReference type="PANTHER" id="PTHR10707:SF10">
    <property type="entry name" value="CYTOCHROME C OXIDASE SUBUNIT 4"/>
    <property type="match status" value="1"/>
</dbReference>
<organism evidence="11 12">
    <name type="scientific">Calicophoron daubneyi</name>
    <name type="common">Rumen fluke</name>
    <name type="synonym">Paramphistomum daubneyi</name>
    <dbReference type="NCBI Taxonomy" id="300641"/>
    <lineage>
        <taxon>Eukaryota</taxon>
        <taxon>Metazoa</taxon>
        <taxon>Spiralia</taxon>
        <taxon>Lophotrochozoa</taxon>
        <taxon>Platyhelminthes</taxon>
        <taxon>Trematoda</taxon>
        <taxon>Digenea</taxon>
        <taxon>Plagiorchiida</taxon>
        <taxon>Pronocephalata</taxon>
        <taxon>Paramphistomoidea</taxon>
        <taxon>Paramphistomidae</taxon>
        <taxon>Calicophoron</taxon>
    </lineage>
</organism>